<dbReference type="VEuPathDB" id="FungiDB:H257_10544"/>
<evidence type="ECO:0000313" key="3">
    <source>
        <dbReference type="Proteomes" id="UP000266239"/>
    </source>
</evidence>
<dbReference type="EMBL" id="QUTA01006408">
    <property type="protein sequence ID" value="RHY11276.1"/>
    <property type="molecule type" value="Genomic_DNA"/>
</dbReference>
<gene>
    <name evidence="2" type="ORF">DYB25_006143</name>
</gene>
<evidence type="ECO:0000256" key="1">
    <source>
        <dbReference type="SAM" id="MobiDB-lite"/>
    </source>
</evidence>
<proteinExistence type="predicted"/>
<comment type="caution">
    <text evidence="2">The sequence shown here is derived from an EMBL/GenBank/DDBJ whole genome shotgun (WGS) entry which is preliminary data.</text>
</comment>
<dbReference type="AlphaFoldDB" id="A0A397AWB2"/>
<name>A0A397AWB2_APHAT</name>
<feature type="region of interest" description="Disordered" evidence="1">
    <location>
        <begin position="298"/>
        <end position="326"/>
    </location>
</feature>
<sequence length="493" mass="55395">MTPPGLLPLPKAYAVCRWIRSLGIALPFDELPGTDHFTAETFLAQSGRAFQDGVILCQIAAILAYRGGPPFVKAKLRPLVDQPGRFVPQGCCVAPQNSAQKRHNVQLALTFLSQLHALPPTLMHMDDPESPQFSVDMWRLLYTVHLVNRMANIPKPVPVHTNVTTLQQAKDNVSSALSALRSLEPPIAPAIYTCHSDPILKGQFHLVWGLLYHVMEAFQRVPVQTISPLNKEIHRDFDIQNENDHKLQQVADDKILLVEWLRTQGYLDTLDCTHIYAGHTHVLVGLLQDIRRVHKDSYPPPHSIAPLRPLLPSPLEDDDDDDEEEEDLTTGLVTCWHVDTEVHSSHQWRETDIDPSEDLFPHPHDPINPDDVSSRNNHPMTWHNVDEDVVPQPQPFKLTSTLSELAAWLQALHVDGAPPSLDATTLPEFQDGLVLVSLVEKVEHVRRLDGVCRAPRGKRASCLHNISKVMTILSHNKVIPLIRYCAFHPNLDL</sequence>
<feature type="compositionally biased region" description="Acidic residues" evidence="1">
    <location>
        <begin position="315"/>
        <end position="326"/>
    </location>
</feature>
<reference evidence="2 3" key="1">
    <citation type="submission" date="2018-08" db="EMBL/GenBank/DDBJ databases">
        <title>Aphanomyces genome sequencing and annotation.</title>
        <authorList>
            <person name="Minardi D."/>
            <person name="Oidtmann B."/>
            <person name="Van Der Giezen M."/>
            <person name="Studholme D.J."/>
        </authorList>
    </citation>
    <scope>NUCLEOTIDE SEQUENCE [LARGE SCALE GENOMIC DNA]</scope>
    <source>
        <strain evidence="2 3">Yx</strain>
    </source>
</reference>
<evidence type="ECO:0000313" key="2">
    <source>
        <dbReference type="EMBL" id="RHY11276.1"/>
    </source>
</evidence>
<protein>
    <submittedName>
        <fullName evidence="2">Uncharacterized protein</fullName>
    </submittedName>
</protein>
<organism evidence="2 3">
    <name type="scientific">Aphanomyces astaci</name>
    <name type="common">Crayfish plague agent</name>
    <dbReference type="NCBI Taxonomy" id="112090"/>
    <lineage>
        <taxon>Eukaryota</taxon>
        <taxon>Sar</taxon>
        <taxon>Stramenopiles</taxon>
        <taxon>Oomycota</taxon>
        <taxon>Saprolegniomycetes</taxon>
        <taxon>Saprolegniales</taxon>
        <taxon>Verrucalvaceae</taxon>
        <taxon>Aphanomyces</taxon>
    </lineage>
</organism>
<dbReference type="Proteomes" id="UP000266239">
    <property type="component" value="Unassembled WGS sequence"/>
</dbReference>
<accession>A0A397AWB2</accession>